<evidence type="ECO:0000259" key="9">
    <source>
        <dbReference type="Pfam" id="PF22638"/>
    </source>
</evidence>
<proteinExistence type="inferred from homology"/>
<dbReference type="EMBL" id="PGTO01000003">
    <property type="protein sequence ID" value="RAU22892.1"/>
    <property type="molecule type" value="Genomic_DNA"/>
</dbReference>
<evidence type="ECO:0000256" key="3">
    <source>
        <dbReference type="ARBA" id="ARBA00009677"/>
    </source>
</evidence>
<dbReference type="AlphaFoldDB" id="A0A364P0M5"/>
<dbReference type="PANTHER" id="PTHR30033:SF1">
    <property type="entry name" value="FLAGELLAR HOOK-ASSOCIATED PROTEIN 1"/>
    <property type="match status" value="1"/>
</dbReference>
<evidence type="ECO:0000256" key="6">
    <source>
        <dbReference type="ARBA" id="ARBA00023143"/>
    </source>
</evidence>
<reference evidence="10 11" key="1">
    <citation type="submission" date="2017-11" db="EMBL/GenBank/DDBJ databases">
        <title>Draft genome sequence of magnetotactic bacterium Magnetospirillum kuznetsovii LBB-42.</title>
        <authorList>
            <person name="Grouzdev D.S."/>
            <person name="Rysina M.S."/>
            <person name="Baslerov R.V."/>
            <person name="Koziaeva V."/>
        </authorList>
    </citation>
    <scope>NUCLEOTIDE SEQUENCE [LARGE SCALE GENOMIC DNA]</scope>
    <source>
        <strain evidence="10 11">LBB-42</strain>
    </source>
</reference>
<dbReference type="Proteomes" id="UP000251075">
    <property type="component" value="Unassembled WGS sequence"/>
</dbReference>
<keyword evidence="5" id="KW-0964">Secreted</keyword>
<dbReference type="PANTHER" id="PTHR30033">
    <property type="entry name" value="FLAGELLAR HOOK-ASSOCIATED PROTEIN 1"/>
    <property type="match status" value="1"/>
</dbReference>
<evidence type="ECO:0000313" key="11">
    <source>
        <dbReference type="Proteomes" id="UP000251075"/>
    </source>
</evidence>
<keyword evidence="10" id="KW-0282">Flagellum</keyword>
<keyword evidence="11" id="KW-1185">Reference proteome</keyword>
<dbReference type="RefSeq" id="WP_112142875.1">
    <property type="nucleotide sequence ID" value="NZ_PGTO01000003.1"/>
</dbReference>
<comment type="similarity">
    <text evidence="3">Belongs to the flagella basal body rod proteins family.</text>
</comment>
<dbReference type="GO" id="GO:0009424">
    <property type="term" value="C:bacterial-type flagellum hook"/>
    <property type="evidence" value="ECO:0007669"/>
    <property type="project" value="InterPro"/>
</dbReference>
<comment type="subcellular location">
    <subcellularLocation>
        <location evidence="1">Bacterial flagellum basal body</location>
    </subcellularLocation>
    <subcellularLocation>
        <location evidence="2">Secreted</location>
    </subcellularLocation>
</comment>
<dbReference type="GO" id="GO:0009425">
    <property type="term" value="C:bacterial-type flagellum basal body"/>
    <property type="evidence" value="ECO:0007669"/>
    <property type="project" value="UniProtKB-SubCell"/>
</dbReference>
<evidence type="ECO:0000256" key="1">
    <source>
        <dbReference type="ARBA" id="ARBA00004117"/>
    </source>
</evidence>
<gene>
    <name evidence="10" type="primary">flgK</name>
    <name evidence="10" type="ORF">CU669_05785</name>
</gene>
<evidence type="ECO:0000259" key="8">
    <source>
        <dbReference type="Pfam" id="PF06429"/>
    </source>
</evidence>
<feature type="domain" description="Flagellar basal-body/hook protein C-terminal" evidence="8">
    <location>
        <begin position="826"/>
        <end position="869"/>
    </location>
</feature>
<keyword evidence="6" id="KW-0975">Bacterial flagellum</keyword>
<dbReference type="GO" id="GO:0005198">
    <property type="term" value="F:structural molecule activity"/>
    <property type="evidence" value="ECO:0007669"/>
    <property type="project" value="InterPro"/>
</dbReference>
<sequence>MGLTLGLSTALSGLLTNQKGLDVISQNIVNVNTKGYVRKVMTPESVTVAGMGAGVQTGAIVRNVDEGLMKDIRRQTSTQGSLDTLHDYYPRIEDLFGQVGDNNSIAHQVETLQSSFDALGVQINTSALQTAVITTSLDTANKFSQMTDNIQNLRLEADRGIQDTVGLINEQISNIFDLNQKIVRGGAIGADIGDLKDKRDNALTALAQYMDIQYFERGDGSVGVYTKTGKTLVDKGAATMTHVSTTVTDSWMTAAGGNFNSITLSTTSEPNIDISADIKDGKIRALLDLRDSVLPNLQSQVDELANKLKDTVNLAHNRGTTYPTARSQMTGTHQLIDPNNPSINGGLIPAAITPNSQTMWLSGSNDVAITLFDPNGNEIVSTTLKTIMGSTSYNDAAGAATSLDISSSATTPGVKITDVAAKIQNWMRAQNYQNNALSNATASITNGTFALNTGNTSVTLDFRDQASSTKGSTATDATINFDVDGDGSADQQVQGFSNFFGLNDLFTEVSPRSISDSTILDQATTLNSTRTFRLLDPSGQIGNTVTVLAGSSLSSIADAINKQTQTNESAVLSSHSMTMVGNSTLSIADSNGNITGFPITLAAGTTTDLNVIAQQINNVGGSVLAKVVQNGPSSYQLRVWDSRGVELTVSASGGTVGGATLDSYLGMRKANLVQASVIPDGSGYRLRIRQTNDQELFIGATPDSQTPPGSIVTDLGLHAAATRMASGLSVRTDIQGSPSLVSRGATQYNADLDKYYLSEGDNTTTLAISQAMANKQSMASAGNIYAGSYNFSEYAAASISVVSTGAAHADEQRSYQTTLGQALNNQYTSMSGVNLDEEVANMINFQQAYSASAKVISTLQQMLDTLVNIIR</sequence>
<dbReference type="InterPro" id="IPR001444">
    <property type="entry name" value="Flag_bb_rod_N"/>
</dbReference>
<evidence type="ECO:0000256" key="2">
    <source>
        <dbReference type="ARBA" id="ARBA00004613"/>
    </source>
</evidence>
<evidence type="ECO:0000313" key="10">
    <source>
        <dbReference type="EMBL" id="RAU22892.1"/>
    </source>
</evidence>
<dbReference type="GO" id="GO:0044780">
    <property type="term" value="P:bacterial-type flagellum assembly"/>
    <property type="evidence" value="ECO:0007669"/>
    <property type="project" value="InterPro"/>
</dbReference>
<dbReference type="Pfam" id="PF22638">
    <property type="entry name" value="FlgK_D1"/>
    <property type="match status" value="1"/>
</dbReference>
<keyword evidence="10" id="KW-0969">Cilium</keyword>
<comment type="caution">
    <text evidence="10">The sequence shown here is derived from an EMBL/GenBank/DDBJ whole genome shotgun (WGS) entry which is preliminary data.</text>
</comment>
<dbReference type="Pfam" id="PF00460">
    <property type="entry name" value="Flg_bb_rod"/>
    <property type="match status" value="1"/>
</dbReference>
<dbReference type="OrthoDB" id="7181295at2"/>
<protein>
    <recommendedName>
        <fullName evidence="4">Flagellar hook-associated protein 1</fullName>
    </recommendedName>
</protein>
<accession>A0A364P0M5</accession>
<dbReference type="InterPro" id="IPR010930">
    <property type="entry name" value="Flg_bb/hook_C_dom"/>
</dbReference>
<feature type="domain" description="Flagellar hook-associated protein FlgK helical" evidence="9">
    <location>
        <begin position="91"/>
        <end position="322"/>
    </location>
</feature>
<feature type="domain" description="Flagellar basal body rod protein N-terminal" evidence="7">
    <location>
        <begin position="7"/>
        <end position="36"/>
    </location>
</feature>
<dbReference type="InterPro" id="IPR053927">
    <property type="entry name" value="FlgK_helical"/>
</dbReference>
<dbReference type="NCBIfam" id="TIGR02492">
    <property type="entry name" value="flgK_ends"/>
    <property type="match status" value="1"/>
</dbReference>
<dbReference type="Pfam" id="PF06429">
    <property type="entry name" value="Flg_bbr_C"/>
    <property type="match status" value="1"/>
</dbReference>
<evidence type="ECO:0000256" key="5">
    <source>
        <dbReference type="ARBA" id="ARBA00022525"/>
    </source>
</evidence>
<dbReference type="GO" id="GO:0005576">
    <property type="term" value="C:extracellular region"/>
    <property type="evidence" value="ECO:0007669"/>
    <property type="project" value="UniProtKB-SubCell"/>
</dbReference>
<name>A0A364P0M5_9PROT</name>
<organism evidence="10 11">
    <name type="scientific">Paramagnetospirillum kuznetsovii</name>
    <dbReference type="NCBI Taxonomy" id="2053833"/>
    <lineage>
        <taxon>Bacteria</taxon>
        <taxon>Pseudomonadati</taxon>
        <taxon>Pseudomonadota</taxon>
        <taxon>Alphaproteobacteria</taxon>
        <taxon>Rhodospirillales</taxon>
        <taxon>Magnetospirillaceae</taxon>
        <taxon>Paramagnetospirillum</taxon>
    </lineage>
</organism>
<dbReference type="InterPro" id="IPR002371">
    <property type="entry name" value="FlgK"/>
</dbReference>
<evidence type="ECO:0000259" key="7">
    <source>
        <dbReference type="Pfam" id="PF00460"/>
    </source>
</evidence>
<keyword evidence="10" id="KW-0966">Cell projection</keyword>
<evidence type="ECO:0000256" key="4">
    <source>
        <dbReference type="ARBA" id="ARBA00016244"/>
    </source>
</evidence>
<dbReference type="SUPFAM" id="SSF64518">
    <property type="entry name" value="Phase 1 flagellin"/>
    <property type="match status" value="1"/>
</dbReference>